<keyword evidence="2" id="KW-1185">Reference proteome</keyword>
<name>A0A8T0S1A0_PANVG</name>
<gene>
    <name evidence="1" type="ORF">PVAP13_5NG418080</name>
</gene>
<accession>A0A8T0S1A0</accession>
<dbReference type="EMBL" id="CM029046">
    <property type="protein sequence ID" value="KAG2590596.1"/>
    <property type="molecule type" value="Genomic_DNA"/>
</dbReference>
<evidence type="ECO:0000313" key="2">
    <source>
        <dbReference type="Proteomes" id="UP000823388"/>
    </source>
</evidence>
<proteinExistence type="predicted"/>
<organism evidence="1 2">
    <name type="scientific">Panicum virgatum</name>
    <name type="common">Blackwell switchgrass</name>
    <dbReference type="NCBI Taxonomy" id="38727"/>
    <lineage>
        <taxon>Eukaryota</taxon>
        <taxon>Viridiplantae</taxon>
        <taxon>Streptophyta</taxon>
        <taxon>Embryophyta</taxon>
        <taxon>Tracheophyta</taxon>
        <taxon>Spermatophyta</taxon>
        <taxon>Magnoliopsida</taxon>
        <taxon>Liliopsida</taxon>
        <taxon>Poales</taxon>
        <taxon>Poaceae</taxon>
        <taxon>PACMAD clade</taxon>
        <taxon>Panicoideae</taxon>
        <taxon>Panicodae</taxon>
        <taxon>Paniceae</taxon>
        <taxon>Panicinae</taxon>
        <taxon>Panicum</taxon>
        <taxon>Panicum sect. Hiantes</taxon>
    </lineage>
</organism>
<dbReference type="Proteomes" id="UP000823388">
    <property type="component" value="Chromosome 5N"/>
</dbReference>
<dbReference type="AlphaFoldDB" id="A0A8T0S1A0"/>
<comment type="caution">
    <text evidence="1">The sequence shown here is derived from an EMBL/GenBank/DDBJ whole genome shotgun (WGS) entry which is preliminary data.</text>
</comment>
<protein>
    <submittedName>
        <fullName evidence="1">Uncharacterized protein</fullName>
    </submittedName>
</protein>
<reference evidence="1" key="1">
    <citation type="submission" date="2020-05" db="EMBL/GenBank/DDBJ databases">
        <title>WGS assembly of Panicum virgatum.</title>
        <authorList>
            <person name="Lovell J.T."/>
            <person name="Jenkins J."/>
            <person name="Shu S."/>
            <person name="Juenger T.E."/>
            <person name="Schmutz J."/>
        </authorList>
    </citation>
    <scope>NUCLEOTIDE SEQUENCE</scope>
    <source>
        <strain evidence="1">AP13</strain>
    </source>
</reference>
<evidence type="ECO:0000313" key="1">
    <source>
        <dbReference type="EMBL" id="KAG2590596.1"/>
    </source>
</evidence>
<sequence>MESRVTIRTRLGSSEKETILPFEEGYYGGTESEKETTTWNSGCADTDEEMSDAEEAELNQCNDYNAVHEYVASFSDDIASEEFVRIVDDYNVGGGFCVNGDITEIDDDFSEKNQQEFEQFAEQEEGNHYSDADYNLQSDQDVPSCDLGDCGCVTIELAQEICPKYLEVETIGYKKRQRARKGAVRSNCRNPRDMGAIEIALRTSGNRKNQPIFEPVRGMVFD</sequence>